<name>A0A1X0DY51_9MYCO</name>
<gene>
    <name evidence="1" type="ORF">BST28_18645</name>
</gene>
<dbReference type="AlphaFoldDB" id="A0A1X0DY51"/>
<dbReference type="EMBL" id="MVHU01000034">
    <property type="protein sequence ID" value="ORA77285.1"/>
    <property type="molecule type" value="Genomic_DNA"/>
</dbReference>
<protein>
    <submittedName>
        <fullName evidence="1">Uncharacterized protein</fullName>
    </submittedName>
</protein>
<organism evidence="1 2">
    <name type="scientific">Mycolicibacter kumamotonensis</name>
    <dbReference type="NCBI Taxonomy" id="354243"/>
    <lineage>
        <taxon>Bacteria</taxon>
        <taxon>Bacillati</taxon>
        <taxon>Actinomycetota</taxon>
        <taxon>Actinomycetes</taxon>
        <taxon>Mycobacteriales</taxon>
        <taxon>Mycobacteriaceae</taxon>
        <taxon>Mycolicibacter</taxon>
    </lineage>
</organism>
<evidence type="ECO:0000313" key="2">
    <source>
        <dbReference type="Proteomes" id="UP000192713"/>
    </source>
</evidence>
<comment type="caution">
    <text evidence="1">The sequence shown here is derived from an EMBL/GenBank/DDBJ whole genome shotgun (WGS) entry which is preliminary data.</text>
</comment>
<reference evidence="1 2" key="1">
    <citation type="submission" date="2017-02" db="EMBL/GenBank/DDBJ databases">
        <title>The new phylogeny of genus Mycobacterium.</title>
        <authorList>
            <person name="Tortoli E."/>
            <person name="Trovato A."/>
            <person name="Cirillo D.M."/>
        </authorList>
    </citation>
    <scope>NUCLEOTIDE SEQUENCE [LARGE SCALE GENOMIC DNA]</scope>
    <source>
        <strain evidence="1 2">DSM 45093</strain>
    </source>
</reference>
<proteinExistence type="predicted"/>
<evidence type="ECO:0000313" key="1">
    <source>
        <dbReference type="EMBL" id="ORA77285.1"/>
    </source>
</evidence>
<sequence length="110" mass="12673">MIEYPDPRPDRGEVGHLILATTASLRGDAYYARDCTDEGRTRWQYYSGPKQQDGRLFLSTAYPVYSSNNIYDDNGWIFTDETQSWTWELFPAHFADGGGPHDVYVGRWPD</sequence>
<accession>A0A1X0DY51</accession>
<dbReference type="Proteomes" id="UP000192713">
    <property type="component" value="Unassembled WGS sequence"/>
</dbReference>